<keyword evidence="5" id="KW-0560">Oxidoreductase</keyword>
<organism evidence="8 9">
    <name type="scientific">Nocardioides jiangsuensis</name>
    <dbReference type="NCBI Taxonomy" id="2866161"/>
    <lineage>
        <taxon>Bacteria</taxon>
        <taxon>Bacillati</taxon>
        <taxon>Actinomycetota</taxon>
        <taxon>Actinomycetes</taxon>
        <taxon>Propionibacteriales</taxon>
        <taxon>Nocardioidaceae</taxon>
        <taxon>Nocardioides</taxon>
    </lineage>
</organism>
<dbReference type="Pfam" id="PF00441">
    <property type="entry name" value="Acyl-CoA_dh_1"/>
    <property type="match status" value="1"/>
</dbReference>
<dbReference type="SUPFAM" id="SSF47203">
    <property type="entry name" value="Acyl-CoA dehydrogenase C-terminal domain-like"/>
    <property type="match status" value="1"/>
</dbReference>
<name>A0ABS7RI35_9ACTN</name>
<comment type="cofactor">
    <cofactor evidence="1">
        <name>FAD</name>
        <dbReference type="ChEBI" id="CHEBI:57692"/>
    </cofactor>
</comment>
<feature type="domain" description="Acyl-CoA dehydrogenase/oxidase C-terminal" evidence="6">
    <location>
        <begin position="249"/>
        <end position="394"/>
    </location>
</feature>
<dbReference type="Proteomes" id="UP000754710">
    <property type="component" value="Unassembled WGS sequence"/>
</dbReference>
<evidence type="ECO:0000313" key="8">
    <source>
        <dbReference type="EMBL" id="MBY9074676.1"/>
    </source>
</evidence>
<reference evidence="8 9" key="1">
    <citation type="submission" date="2021-08" db="EMBL/GenBank/DDBJ databases">
        <title>Nocardioides bacterium WL0053 sp. nov., isolated from the sediment.</title>
        <authorList>
            <person name="Wang L."/>
            <person name="Zhang D."/>
            <person name="Zhang A."/>
        </authorList>
    </citation>
    <scope>NUCLEOTIDE SEQUENCE [LARGE SCALE GENOMIC DNA]</scope>
    <source>
        <strain evidence="8 9">WL0053</strain>
    </source>
</reference>
<evidence type="ECO:0000259" key="7">
    <source>
        <dbReference type="Pfam" id="PF02771"/>
    </source>
</evidence>
<evidence type="ECO:0000256" key="1">
    <source>
        <dbReference type="ARBA" id="ARBA00001974"/>
    </source>
</evidence>
<dbReference type="SUPFAM" id="SSF56645">
    <property type="entry name" value="Acyl-CoA dehydrogenase NM domain-like"/>
    <property type="match status" value="1"/>
</dbReference>
<dbReference type="InterPro" id="IPR037069">
    <property type="entry name" value="AcylCoA_DH/ox_N_sf"/>
</dbReference>
<dbReference type="InterPro" id="IPR009075">
    <property type="entry name" value="AcylCo_DH/oxidase_C"/>
</dbReference>
<dbReference type="Gene3D" id="1.20.140.10">
    <property type="entry name" value="Butyryl-CoA Dehydrogenase, subunit A, domain 3"/>
    <property type="match status" value="1"/>
</dbReference>
<proteinExistence type="inferred from homology"/>
<keyword evidence="3" id="KW-0285">Flavoprotein</keyword>
<evidence type="ECO:0000256" key="2">
    <source>
        <dbReference type="ARBA" id="ARBA00009347"/>
    </source>
</evidence>
<protein>
    <submittedName>
        <fullName evidence="8">Acyl-CoA/acyl-ACP dehydrogenase</fullName>
    </submittedName>
</protein>
<keyword evidence="9" id="KW-1185">Reference proteome</keyword>
<evidence type="ECO:0000256" key="5">
    <source>
        <dbReference type="ARBA" id="ARBA00023002"/>
    </source>
</evidence>
<gene>
    <name evidence="8" type="ORF">K1X13_07565</name>
</gene>
<evidence type="ECO:0000259" key="6">
    <source>
        <dbReference type="Pfam" id="PF00441"/>
    </source>
</evidence>
<accession>A0ABS7RI35</accession>
<dbReference type="InterPro" id="IPR009100">
    <property type="entry name" value="AcylCoA_DH/oxidase_NM_dom_sf"/>
</dbReference>
<feature type="domain" description="Acyl-CoA dehydrogenase/oxidase N-terminal" evidence="7">
    <location>
        <begin position="45"/>
        <end position="132"/>
    </location>
</feature>
<dbReference type="Gene3D" id="1.10.540.10">
    <property type="entry name" value="Acyl-CoA dehydrogenase/oxidase, N-terminal domain"/>
    <property type="match status" value="1"/>
</dbReference>
<sequence>MTTPPTSAVPTPAAASAAASAAGDPAGVDAAAAPSGGGLDLLYTDVEDALRASVRDLLTARCTPDAVVAAYDGDRSLTATLWKALAVDLGLAGLLVPEERGGAGASAREAAVVLEELGRFAAPVPFLTSAVVATTALLASMDDDLLVRLAAGERTAALVVPLSADAAGFRPVVRVQEDGTLHGRVTSVAGAVEADVLVVPVATGGGVALHAVEASAARVDHVVSLDMTRPLADVTLDGVRGELVVGADAGADAVRLALETGAALMASEQLGVAQWCLSATVGYLLERRQFGRVVGGFQAIKHRLADLYVVVESASAAARHAAVTAAEQDPDRTVAASVAQAYCSGAAVRAAEECVQLHGGIGMTWEHPAHLYLKRAKADQITFGTPGRHRALLGELVDLPA</sequence>
<evidence type="ECO:0000256" key="3">
    <source>
        <dbReference type="ARBA" id="ARBA00022630"/>
    </source>
</evidence>
<evidence type="ECO:0000313" key="9">
    <source>
        <dbReference type="Proteomes" id="UP000754710"/>
    </source>
</evidence>
<dbReference type="InterPro" id="IPR013786">
    <property type="entry name" value="AcylCoA_DH/ox_N"/>
</dbReference>
<dbReference type="Pfam" id="PF02771">
    <property type="entry name" value="Acyl-CoA_dh_N"/>
    <property type="match status" value="1"/>
</dbReference>
<evidence type="ECO:0000256" key="4">
    <source>
        <dbReference type="ARBA" id="ARBA00022827"/>
    </source>
</evidence>
<dbReference type="EMBL" id="JAIEZQ010000001">
    <property type="protein sequence ID" value="MBY9074676.1"/>
    <property type="molecule type" value="Genomic_DNA"/>
</dbReference>
<dbReference type="PANTHER" id="PTHR43884">
    <property type="entry name" value="ACYL-COA DEHYDROGENASE"/>
    <property type="match status" value="1"/>
</dbReference>
<comment type="caution">
    <text evidence="8">The sequence shown here is derived from an EMBL/GenBank/DDBJ whole genome shotgun (WGS) entry which is preliminary data.</text>
</comment>
<keyword evidence="4" id="KW-0274">FAD</keyword>
<dbReference type="InterPro" id="IPR036250">
    <property type="entry name" value="AcylCo_DH-like_C"/>
</dbReference>
<comment type="similarity">
    <text evidence="2">Belongs to the acyl-CoA dehydrogenase family.</text>
</comment>
<dbReference type="PANTHER" id="PTHR43884:SF20">
    <property type="entry name" value="ACYL-COA DEHYDROGENASE FADE28"/>
    <property type="match status" value="1"/>
</dbReference>